<keyword evidence="3" id="KW-0732">Signal</keyword>
<feature type="transmembrane region" description="Helical" evidence="2">
    <location>
        <begin position="238"/>
        <end position="258"/>
    </location>
</feature>
<organism evidence="4 5">
    <name type="scientific">Anaeromyces robustus</name>
    <dbReference type="NCBI Taxonomy" id="1754192"/>
    <lineage>
        <taxon>Eukaryota</taxon>
        <taxon>Fungi</taxon>
        <taxon>Fungi incertae sedis</taxon>
        <taxon>Chytridiomycota</taxon>
        <taxon>Chytridiomycota incertae sedis</taxon>
        <taxon>Neocallimastigomycetes</taxon>
        <taxon>Neocallimastigales</taxon>
        <taxon>Neocallimastigaceae</taxon>
        <taxon>Anaeromyces</taxon>
    </lineage>
</organism>
<keyword evidence="5" id="KW-1185">Reference proteome</keyword>
<evidence type="ECO:0000256" key="2">
    <source>
        <dbReference type="SAM" id="Phobius"/>
    </source>
</evidence>
<reference evidence="4 5" key="1">
    <citation type="submission" date="2016-08" db="EMBL/GenBank/DDBJ databases">
        <title>A Parts List for Fungal Cellulosomes Revealed by Comparative Genomics.</title>
        <authorList>
            <consortium name="DOE Joint Genome Institute"/>
            <person name="Haitjema C.H."/>
            <person name="Gilmore S.P."/>
            <person name="Henske J.K."/>
            <person name="Solomon K.V."/>
            <person name="De Groot R."/>
            <person name="Kuo A."/>
            <person name="Mondo S.J."/>
            <person name="Salamov A.A."/>
            <person name="Labutti K."/>
            <person name="Zhao Z."/>
            <person name="Chiniquy J."/>
            <person name="Barry K."/>
            <person name="Brewer H.M."/>
            <person name="Purvine S.O."/>
            <person name="Wright A.T."/>
            <person name="Boxma B."/>
            <person name="Van Alen T."/>
            <person name="Hackstein J.H."/>
            <person name="Baker S.E."/>
            <person name="Grigoriev I.V."/>
            <person name="O'Malley M.A."/>
        </authorList>
    </citation>
    <scope>NUCLEOTIDE SEQUENCE [LARGE SCALE GENOMIC DNA]</scope>
    <source>
        <strain evidence="4 5">S4</strain>
    </source>
</reference>
<feature type="chain" id="PRO_5012282260" evidence="3">
    <location>
        <begin position="20"/>
        <end position="259"/>
    </location>
</feature>
<proteinExistence type="predicted"/>
<gene>
    <name evidence="4" type="ORF">BCR32DRAFT_328728</name>
</gene>
<comment type="caution">
    <text evidence="4">The sequence shown here is derived from an EMBL/GenBank/DDBJ whole genome shotgun (WGS) entry which is preliminary data.</text>
</comment>
<protein>
    <submittedName>
        <fullName evidence="4">Uncharacterized protein</fullName>
    </submittedName>
</protein>
<feature type="non-terminal residue" evidence="4">
    <location>
        <position position="259"/>
    </location>
</feature>
<feature type="compositionally biased region" description="Polar residues" evidence="1">
    <location>
        <begin position="215"/>
        <end position="224"/>
    </location>
</feature>
<evidence type="ECO:0000256" key="1">
    <source>
        <dbReference type="SAM" id="MobiDB-lite"/>
    </source>
</evidence>
<keyword evidence="2" id="KW-1133">Transmembrane helix</keyword>
<evidence type="ECO:0000256" key="3">
    <source>
        <dbReference type="SAM" id="SignalP"/>
    </source>
</evidence>
<feature type="region of interest" description="Disordered" evidence="1">
    <location>
        <begin position="184"/>
        <end position="224"/>
    </location>
</feature>
<evidence type="ECO:0000313" key="4">
    <source>
        <dbReference type="EMBL" id="ORX77937.1"/>
    </source>
</evidence>
<dbReference type="EMBL" id="MCFG01000229">
    <property type="protein sequence ID" value="ORX77937.1"/>
    <property type="molecule type" value="Genomic_DNA"/>
</dbReference>
<name>A0A1Y1WWK3_9FUNG</name>
<evidence type="ECO:0000313" key="5">
    <source>
        <dbReference type="Proteomes" id="UP000193944"/>
    </source>
</evidence>
<accession>A0A1Y1WWK3</accession>
<dbReference type="AlphaFoldDB" id="A0A1Y1WWK3"/>
<dbReference type="Proteomes" id="UP000193944">
    <property type="component" value="Unassembled WGS sequence"/>
</dbReference>
<reference evidence="4 5" key="2">
    <citation type="submission" date="2016-08" db="EMBL/GenBank/DDBJ databases">
        <title>Pervasive Adenine N6-methylation of Active Genes in Fungi.</title>
        <authorList>
            <consortium name="DOE Joint Genome Institute"/>
            <person name="Mondo S.J."/>
            <person name="Dannebaum R.O."/>
            <person name="Kuo R.C."/>
            <person name="Labutti K."/>
            <person name="Haridas S."/>
            <person name="Kuo A."/>
            <person name="Salamov A."/>
            <person name="Ahrendt S.R."/>
            <person name="Lipzen A."/>
            <person name="Sullivan W."/>
            <person name="Andreopoulos W.B."/>
            <person name="Clum A."/>
            <person name="Lindquist E."/>
            <person name="Daum C."/>
            <person name="Ramamoorthy G.K."/>
            <person name="Gryganskyi A."/>
            <person name="Culley D."/>
            <person name="Magnuson J.K."/>
            <person name="James T.Y."/>
            <person name="O'Malley M.A."/>
            <person name="Stajich J.E."/>
            <person name="Spatafora J.W."/>
            <person name="Visel A."/>
            <person name="Grigoriev I.V."/>
        </authorList>
    </citation>
    <scope>NUCLEOTIDE SEQUENCE [LARGE SCALE GENOMIC DNA]</scope>
    <source>
        <strain evidence="4 5">S4</strain>
    </source>
</reference>
<keyword evidence="2" id="KW-0812">Transmembrane</keyword>
<sequence length="259" mass="28061">MKFYRYLSLFSLLAVKILAAENTQCKQSAEQYSDCIAGINGQDFDKMCSAYVNEKCQQLFKSPSTVLIGCDKEFIDRTTQVFSGISEILKFTCAKDEQGNYCPLSGIIQKTQTSPDTFKNQKFSDIFERLNSSCSSQTCVDVSLTYLNSIKSMASSDDEVKEINNLISHLSSCTTSGGSNSDNTAIINGNNNGETIPGQDGQLGDLNAAPIGTGTDINQNPTDGSIATTPLQDVSGSVSNYILSYAILAITLIINLYIF</sequence>
<feature type="compositionally biased region" description="Polar residues" evidence="1">
    <location>
        <begin position="184"/>
        <end position="194"/>
    </location>
</feature>
<feature type="signal peptide" evidence="3">
    <location>
        <begin position="1"/>
        <end position="19"/>
    </location>
</feature>
<keyword evidence="2" id="KW-0472">Membrane</keyword>